<protein>
    <submittedName>
        <fullName evidence="1">Uncharacterized protein</fullName>
    </submittedName>
</protein>
<dbReference type="AlphaFoldDB" id="A0A6C0ENC3"/>
<organism evidence="1">
    <name type="scientific">viral metagenome</name>
    <dbReference type="NCBI Taxonomy" id="1070528"/>
    <lineage>
        <taxon>unclassified sequences</taxon>
        <taxon>metagenomes</taxon>
        <taxon>organismal metagenomes</taxon>
    </lineage>
</organism>
<proteinExistence type="predicted"/>
<sequence length="185" mass="21704">MTSVIINDNKKGFEKLIDIMSEYIPDNNYFTYNGKPILNNTTLNTSNDLSKIYYKSSSLNQFIKEIENGKYEFYLNQYNKSCIQRIYNNINESKCMSIKSYTNDKNIRINIINKSININSKITSFSLHDNIYDIIIEDNEEKEKEIEKEKELSMLEVIASTLNSSIKSQKIQDIIVSRYLENDKK</sequence>
<dbReference type="EMBL" id="MN738902">
    <property type="protein sequence ID" value="QHT30498.1"/>
    <property type="molecule type" value="Genomic_DNA"/>
</dbReference>
<name>A0A6C0ENC3_9ZZZZ</name>
<reference evidence="1" key="1">
    <citation type="journal article" date="2020" name="Nature">
        <title>Giant virus diversity and host interactions through global metagenomics.</title>
        <authorList>
            <person name="Schulz F."/>
            <person name="Roux S."/>
            <person name="Paez-Espino D."/>
            <person name="Jungbluth S."/>
            <person name="Walsh D.A."/>
            <person name="Denef V.J."/>
            <person name="McMahon K.D."/>
            <person name="Konstantinidis K.T."/>
            <person name="Eloe-Fadrosh E.A."/>
            <person name="Kyrpides N.C."/>
            <person name="Woyke T."/>
        </authorList>
    </citation>
    <scope>NUCLEOTIDE SEQUENCE</scope>
    <source>
        <strain evidence="1">GVMAG-M-3300009151-35</strain>
    </source>
</reference>
<accession>A0A6C0ENC3</accession>
<evidence type="ECO:0000313" key="1">
    <source>
        <dbReference type="EMBL" id="QHT30498.1"/>
    </source>
</evidence>